<dbReference type="PIR" id="T33324">
    <property type="entry name" value="T33324"/>
</dbReference>
<dbReference type="Proteomes" id="UP000001940">
    <property type="component" value="Chromosome II"/>
</dbReference>
<protein>
    <submittedName>
        <fullName evidence="2">MATH domain-containing protein</fullName>
    </submittedName>
</protein>
<evidence type="ECO:0000259" key="1">
    <source>
        <dbReference type="PROSITE" id="PS50144"/>
    </source>
</evidence>
<dbReference type="InterPro" id="IPR002083">
    <property type="entry name" value="MATH/TRAF_dom"/>
</dbReference>
<dbReference type="CTD" id="183363"/>
<organism evidence="2 3">
    <name type="scientific">Caenorhabditis elegans</name>
    <dbReference type="NCBI Taxonomy" id="6239"/>
    <lineage>
        <taxon>Eukaryota</taxon>
        <taxon>Metazoa</taxon>
        <taxon>Ecdysozoa</taxon>
        <taxon>Nematoda</taxon>
        <taxon>Chromadorea</taxon>
        <taxon>Rhabditida</taxon>
        <taxon>Rhabditina</taxon>
        <taxon>Rhabditomorpha</taxon>
        <taxon>Rhabditoidea</taxon>
        <taxon>Rhabditidae</taxon>
        <taxon>Peloderinae</taxon>
        <taxon>Caenorhabditis</taxon>
    </lineage>
</organism>
<sequence>MPSKTFLLTHTFKDISKLGEGESYYSDIEIRYNIPWSIQVFKNESFLGLLLNCEKEELLEKKKWSLQVKFTMKLVAVSGKFFQRTVKNEFQNPEGHGMDKFISWENMLRDYVNNDSIVIEINADIVSSSGFFKHKYSPCSQSYSGKSFVLKHNFKNRRFVEAERCFSDIEEHYNVPWRLRIQKYKKGFLGIHLLCEKETCDGRSWSIQCDYELQLISSKGKCYSRHSTFNFEKPGGNYQEVEFINWKVMEEEYMDSDSICVEAHVKICKTQELPCNILSTHRKFVLSHTVRNISSINGGNVYFTDIETRFNVPWKLSFVRQSGFIELYLRCEKKQCLSRTWSIEAEFTLKLVSPHGRSLSLRKIYSFEKSIGNGYSKVMRWDEMKDKYVVDNSIIIEAHVKILNMTGIESETTIKKTSGFTIPVGDMEYSMEKWMEMAFDH</sequence>
<dbReference type="UCSC" id="C40D2.3">
    <property type="organism name" value="c. elegans"/>
</dbReference>
<evidence type="ECO:0000313" key="2">
    <source>
        <dbReference type="EMBL" id="CCD67123.1"/>
    </source>
</evidence>
<evidence type="ECO:0000313" key="3">
    <source>
        <dbReference type="Proteomes" id="UP000001940"/>
    </source>
</evidence>
<gene>
    <name evidence="2 4" type="primary">math-21</name>
    <name evidence="4" type="ORF">C40D2.3</name>
    <name evidence="2" type="ORF">CELE_C40D2.3</name>
</gene>
<dbReference type="GeneID" id="183363"/>
<dbReference type="InParanoid" id="O76557"/>
<dbReference type="KEGG" id="cel:CELE_C40D2.3"/>
<name>O76557_CAEEL</name>
<feature type="domain" description="MATH" evidence="1">
    <location>
        <begin position="147"/>
        <end position="265"/>
    </location>
</feature>
<dbReference type="AlphaFoldDB" id="O76557"/>
<dbReference type="eggNOG" id="KOG2177">
    <property type="taxonomic scope" value="Eukaryota"/>
</dbReference>
<dbReference type="InterPro" id="IPR008974">
    <property type="entry name" value="TRAF-like"/>
</dbReference>
<feature type="domain" description="MATH" evidence="1">
    <location>
        <begin position="5"/>
        <end position="123"/>
    </location>
</feature>
<dbReference type="AGR" id="WB:WBGene00016556"/>
<dbReference type="RefSeq" id="NP_494145.1">
    <property type="nucleotide sequence ID" value="NM_061744.2"/>
</dbReference>
<reference evidence="2 3" key="1">
    <citation type="journal article" date="1998" name="Science">
        <title>Genome sequence of the nematode C. elegans: a platform for investigating biology.</title>
        <authorList>
            <consortium name="The C. elegans sequencing consortium"/>
            <person name="Sulson J.E."/>
            <person name="Waterston R."/>
        </authorList>
    </citation>
    <scope>NUCLEOTIDE SEQUENCE [LARGE SCALE GENOMIC DNA]</scope>
    <source>
        <strain evidence="2 3">Bristol N2</strain>
    </source>
</reference>
<dbReference type="SMR" id="O76557"/>
<dbReference type="EMBL" id="BX284602">
    <property type="protein sequence ID" value="CCD67123.1"/>
    <property type="molecule type" value="Genomic_DNA"/>
</dbReference>
<dbReference type="PaxDb" id="6239-C40D2.3"/>
<dbReference type="PANTHER" id="PTHR46308">
    <property type="entry name" value="MATH (MEPRIN-ASSOCIATED TRAF HOMOLOGY) DOMAIN CONTAINING"/>
    <property type="match status" value="1"/>
</dbReference>
<dbReference type="Pfam" id="PF00917">
    <property type="entry name" value="MATH"/>
    <property type="match status" value="3"/>
</dbReference>
<feature type="domain" description="MATH" evidence="1">
    <location>
        <begin position="283"/>
        <end position="400"/>
    </location>
</feature>
<dbReference type="CDD" id="cd00121">
    <property type="entry name" value="MATH"/>
    <property type="match status" value="3"/>
</dbReference>
<dbReference type="SMART" id="SM00061">
    <property type="entry name" value="MATH"/>
    <property type="match status" value="3"/>
</dbReference>
<dbReference type="PROSITE" id="PS50144">
    <property type="entry name" value="MATH"/>
    <property type="match status" value="3"/>
</dbReference>
<dbReference type="PANTHER" id="PTHR46308:SF1">
    <property type="entry name" value="MATH DOMAIN-CONTAINING PROTEIN"/>
    <property type="match status" value="1"/>
</dbReference>
<dbReference type="HOGENOM" id="CLU_622931_0_0_1"/>
<dbReference type="PhylomeDB" id="O76557"/>
<dbReference type="Bgee" id="WBGene00016556">
    <property type="expression patterns" value="Expressed in embryo and 2 other cell types or tissues"/>
</dbReference>
<proteinExistence type="predicted"/>
<evidence type="ECO:0000313" key="4">
    <source>
        <dbReference type="WormBase" id="C40D2.3"/>
    </source>
</evidence>
<dbReference type="FunCoup" id="O76557">
    <property type="interactions" value="17"/>
</dbReference>
<keyword evidence="3" id="KW-1185">Reference proteome</keyword>
<dbReference type="SUPFAM" id="SSF49599">
    <property type="entry name" value="TRAF domain-like"/>
    <property type="match status" value="3"/>
</dbReference>
<accession>O76557</accession>
<dbReference type="Gene3D" id="2.60.210.10">
    <property type="entry name" value="Apoptosis, Tumor Necrosis Factor Receptor Associated Protein 2, Chain A"/>
    <property type="match status" value="3"/>
</dbReference>
<dbReference type="WormBase" id="C40D2.3">
    <property type="protein sequence ID" value="CE19375"/>
    <property type="gene ID" value="WBGene00016556"/>
    <property type="gene designation" value="math-21"/>
</dbReference>